<dbReference type="AlphaFoldDB" id="A0A194VUZ0"/>
<sequence>MISLAGKTALITGGSRGIGSAIAQRFAKEGARCLLVGRNEANLKAACSDLLPLTAAASWKHAFFPGEVGQAETWDGIVDRLNEEGISVDVLVNAAGVSQSSLLTKTSPLEIESILNTNLRSTVLGCRVIGKQMMKRARNERPNCSIINVSSVMAMRGGTGASVYAASKAGILGKIIVNLFSFACSNAERKPKHIGLTSALSQELGMFKIRVNALVPGYIETQMIENLDKSKLSKQIPLGRVGKAEEVADAAAFLATNSYANNCVLTIDGGLNAAFRGS</sequence>
<protein>
    <submittedName>
        <fullName evidence="3">3-oxoacyl-[acyl-carrier-protein] reductase FabG</fullName>
    </submittedName>
</protein>
<keyword evidence="2" id="KW-0560">Oxidoreductase</keyword>
<dbReference type="GO" id="GO:0016616">
    <property type="term" value="F:oxidoreductase activity, acting on the CH-OH group of donors, NAD or NADP as acceptor"/>
    <property type="evidence" value="ECO:0007669"/>
    <property type="project" value="TreeGrafter"/>
</dbReference>
<dbReference type="OrthoDB" id="47007at2759"/>
<dbReference type="Proteomes" id="UP000078559">
    <property type="component" value="Chromosome 3"/>
</dbReference>
<dbReference type="PRINTS" id="PR00081">
    <property type="entry name" value="GDHRDH"/>
</dbReference>
<name>A0A194VUZ0_CYTMA</name>
<evidence type="ECO:0000256" key="1">
    <source>
        <dbReference type="ARBA" id="ARBA00006484"/>
    </source>
</evidence>
<dbReference type="InterPro" id="IPR036291">
    <property type="entry name" value="NAD(P)-bd_dom_sf"/>
</dbReference>
<reference evidence="3" key="1">
    <citation type="submission" date="2014-12" db="EMBL/GenBank/DDBJ databases">
        <title>Genome Sequence of Valsa Canker Pathogens Uncovers a Specific Adaption of Colonization on Woody Bark.</title>
        <authorList>
            <person name="Yin Z."/>
            <person name="Liu H."/>
            <person name="Gao X."/>
            <person name="Li Z."/>
            <person name="Song N."/>
            <person name="Ke X."/>
            <person name="Dai Q."/>
            <person name="Wu Y."/>
            <person name="Sun Y."/>
            <person name="Xu J.-R."/>
            <person name="Kang Z.K."/>
            <person name="Wang L."/>
            <person name="Huang L."/>
        </authorList>
    </citation>
    <scope>NUCLEOTIDE SEQUENCE [LARGE SCALE GENOMIC DNA]</scope>
    <source>
        <strain evidence="3">03-8</strain>
    </source>
</reference>
<dbReference type="PANTHER" id="PTHR42760:SF133">
    <property type="entry name" value="3-OXOACYL-[ACYL-CARRIER-PROTEIN] REDUCTASE"/>
    <property type="match status" value="1"/>
</dbReference>
<dbReference type="EMBL" id="CM003100">
    <property type="protein sequence ID" value="KUI68036.1"/>
    <property type="molecule type" value="Genomic_DNA"/>
</dbReference>
<dbReference type="GO" id="GO:0048038">
    <property type="term" value="F:quinone binding"/>
    <property type="evidence" value="ECO:0007669"/>
    <property type="project" value="TreeGrafter"/>
</dbReference>
<comment type="similarity">
    <text evidence="1">Belongs to the short-chain dehydrogenases/reductases (SDR) family.</text>
</comment>
<accession>A0A194VUZ0</accession>
<proteinExistence type="inferred from homology"/>
<evidence type="ECO:0000313" key="3">
    <source>
        <dbReference type="EMBL" id="KUI68036.1"/>
    </source>
</evidence>
<evidence type="ECO:0000313" key="4">
    <source>
        <dbReference type="Proteomes" id="UP000078559"/>
    </source>
</evidence>
<dbReference type="Pfam" id="PF13561">
    <property type="entry name" value="adh_short_C2"/>
    <property type="match status" value="1"/>
</dbReference>
<dbReference type="InterPro" id="IPR002347">
    <property type="entry name" value="SDR_fam"/>
</dbReference>
<dbReference type="GO" id="GO:0006633">
    <property type="term" value="P:fatty acid biosynthetic process"/>
    <property type="evidence" value="ECO:0007669"/>
    <property type="project" value="TreeGrafter"/>
</dbReference>
<dbReference type="Gene3D" id="3.40.50.720">
    <property type="entry name" value="NAD(P)-binding Rossmann-like Domain"/>
    <property type="match status" value="1"/>
</dbReference>
<evidence type="ECO:0000256" key="2">
    <source>
        <dbReference type="ARBA" id="ARBA00023002"/>
    </source>
</evidence>
<dbReference type="SMR" id="A0A194VUZ0"/>
<dbReference type="Pfam" id="PF00106">
    <property type="entry name" value="adh_short"/>
    <property type="match status" value="1"/>
</dbReference>
<gene>
    <name evidence="3" type="ORF">VM1G_03624</name>
</gene>
<organism evidence="3 4">
    <name type="scientific">Cytospora mali</name>
    <name type="common">Apple Valsa canker fungus</name>
    <name type="synonym">Valsa mali</name>
    <dbReference type="NCBI Taxonomy" id="578113"/>
    <lineage>
        <taxon>Eukaryota</taxon>
        <taxon>Fungi</taxon>
        <taxon>Dikarya</taxon>
        <taxon>Ascomycota</taxon>
        <taxon>Pezizomycotina</taxon>
        <taxon>Sordariomycetes</taxon>
        <taxon>Sordariomycetidae</taxon>
        <taxon>Diaporthales</taxon>
        <taxon>Cytosporaceae</taxon>
        <taxon>Cytospora</taxon>
    </lineage>
</organism>
<keyword evidence="4" id="KW-1185">Reference proteome</keyword>
<dbReference type="SUPFAM" id="SSF51735">
    <property type="entry name" value="NAD(P)-binding Rossmann-fold domains"/>
    <property type="match status" value="1"/>
</dbReference>
<dbReference type="PANTHER" id="PTHR42760">
    <property type="entry name" value="SHORT-CHAIN DEHYDROGENASES/REDUCTASES FAMILY MEMBER"/>
    <property type="match status" value="1"/>
</dbReference>